<feature type="compositionally biased region" description="Low complexity" evidence="1">
    <location>
        <begin position="28"/>
        <end position="40"/>
    </location>
</feature>
<feature type="region of interest" description="Disordered" evidence="1">
    <location>
        <begin position="1"/>
        <end position="47"/>
    </location>
</feature>
<evidence type="ECO:0000313" key="2">
    <source>
        <dbReference type="EMBL" id="MFB9074307.1"/>
    </source>
</evidence>
<reference evidence="2 3" key="1">
    <citation type="submission" date="2024-09" db="EMBL/GenBank/DDBJ databases">
        <authorList>
            <person name="Sun Q."/>
            <person name="Mori K."/>
        </authorList>
    </citation>
    <scope>NUCLEOTIDE SEQUENCE [LARGE SCALE GENOMIC DNA]</scope>
    <source>
        <strain evidence="2 3">CCM 7609</strain>
    </source>
</reference>
<gene>
    <name evidence="2" type="ORF">ACFFX0_25170</name>
</gene>
<keyword evidence="3" id="KW-1185">Reference proteome</keyword>
<accession>A0ABV5G5U1</accession>
<organism evidence="2 3">
    <name type="scientific">Citricoccus parietis</name>
    <dbReference type="NCBI Taxonomy" id="592307"/>
    <lineage>
        <taxon>Bacteria</taxon>
        <taxon>Bacillati</taxon>
        <taxon>Actinomycetota</taxon>
        <taxon>Actinomycetes</taxon>
        <taxon>Micrococcales</taxon>
        <taxon>Micrococcaceae</taxon>
        <taxon>Citricoccus</taxon>
    </lineage>
</organism>
<evidence type="ECO:0000256" key="1">
    <source>
        <dbReference type="SAM" id="MobiDB-lite"/>
    </source>
</evidence>
<dbReference type="EMBL" id="JBHMFI010000002">
    <property type="protein sequence ID" value="MFB9074307.1"/>
    <property type="molecule type" value="Genomic_DNA"/>
</dbReference>
<name>A0ABV5G5U1_9MICC</name>
<dbReference type="Proteomes" id="UP001589575">
    <property type="component" value="Unassembled WGS sequence"/>
</dbReference>
<sequence length="47" mass="5005">MGYGGQMRQRPGPPQGYRAAMEPKRTSKPTSRTSRTPAPSGCRSGPA</sequence>
<protein>
    <submittedName>
        <fullName evidence="2">Uncharacterized protein</fullName>
    </submittedName>
</protein>
<proteinExistence type="predicted"/>
<evidence type="ECO:0000313" key="3">
    <source>
        <dbReference type="Proteomes" id="UP001589575"/>
    </source>
</evidence>
<comment type="caution">
    <text evidence="2">The sequence shown here is derived from an EMBL/GenBank/DDBJ whole genome shotgun (WGS) entry which is preliminary data.</text>
</comment>